<accession>A0ACD6A0T9</accession>
<proteinExistence type="predicted"/>
<reference evidence="1" key="2">
    <citation type="submission" date="2025-09" db="UniProtKB">
        <authorList>
            <consortium name="EnsemblPlants"/>
        </authorList>
    </citation>
    <scope>IDENTIFICATION</scope>
</reference>
<keyword evidence="2" id="KW-1185">Reference proteome</keyword>
<evidence type="ECO:0000313" key="2">
    <source>
        <dbReference type="Proteomes" id="UP001732700"/>
    </source>
</evidence>
<organism evidence="1 2">
    <name type="scientific">Avena sativa</name>
    <name type="common">Oat</name>
    <dbReference type="NCBI Taxonomy" id="4498"/>
    <lineage>
        <taxon>Eukaryota</taxon>
        <taxon>Viridiplantae</taxon>
        <taxon>Streptophyta</taxon>
        <taxon>Embryophyta</taxon>
        <taxon>Tracheophyta</taxon>
        <taxon>Spermatophyta</taxon>
        <taxon>Magnoliopsida</taxon>
        <taxon>Liliopsida</taxon>
        <taxon>Poales</taxon>
        <taxon>Poaceae</taxon>
        <taxon>BOP clade</taxon>
        <taxon>Pooideae</taxon>
        <taxon>Poodae</taxon>
        <taxon>Poeae</taxon>
        <taxon>Poeae Chloroplast Group 1 (Aveneae type)</taxon>
        <taxon>Aveninae</taxon>
        <taxon>Avena</taxon>
    </lineage>
</organism>
<dbReference type="EnsemblPlants" id="AVESA.00010b.r2.7CG0659880.1">
    <property type="protein sequence ID" value="AVESA.00010b.r2.7CG0659880.1.CDS"/>
    <property type="gene ID" value="AVESA.00010b.r2.7CG0659880"/>
</dbReference>
<protein>
    <submittedName>
        <fullName evidence="1">Uncharacterized protein</fullName>
    </submittedName>
</protein>
<evidence type="ECO:0000313" key="1">
    <source>
        <dbReference type="EnsemblPlants" id="AVESA.00010b.r2.7CG0659880.1.CDS"/>
    </source>
</evidence>
<name>A0ACD6A0T9_AVESA</name>
<dbReference type="Proteomes" id="UP001732700">
    <property type="component" value="Chromosome 7C"/>
</dbReference>
<reference evidence="1" key="1">
    <citation type="submission" date="2021-05" db="EMBL/GenBank/DDBJ databases">
        <authorList>
            <person name="Scholz U."/>
            <person name="Mascher M."/>
            <person name="Fiebig A."/>
        </authorList>
    </citation>
    <scope>NUCLEOTIDE SEQUENCE [LARGE SCALE GENOMIC DNA]</scope>
</reference>
<sequence length="484" mass="53752">MQPDLAAERSSLMMDLAKKYGVTPGTIDYLPLGSSFVEPRRVVKVPPHPVPTAGTKLHRRGNPSPLEAALLDTVHRHHLQALAMMDREIVRRHARGMVLAGYAYGLYDPVCNIVANCLWYDAVFPPSSSQEEVQPKFLSCKAIFRLARRSLDALVAFMTAYAPSLSAEEAISYLSRSHGNLRHAAMRVDREGVSHTDTMDGAFRAAILAANLPSPAARLAQFWFLVNCAPTDAFLGKHGICGHPLAAFGLSDSRLSQSNASVLLLDFLKSDVSHLLRPLPMTANSSSLSRGAYRALRLKMHSFKIDQEFCLNIVNMALEKLFTQSGEPYQIHLLCGQNLLTLPSGSYYHVNFLASREGGPNQLFFAEVRASLKGVDDVTLCCPVTLSGGTGGCFVCEFMGIKLIHPVDEEFNGQRDYIEDRDPKMAELFRKDPTSGFNVPLIDDYIFFEHDQHPEVTTYLETNYSSMNDDQVDLSLSWFKNYLP</sequence>